<comment type="caution">
    <text evidence="1">The sequence shown here is derived from an EMBL/GenBank/DDBJ whole genome shotgun (WGS) entry which is preliminary data.</text>
</comment>
<keyword evidence="2" id="KW-1185">Reference proteome</keyword>
<name>A0A1D1V6A0_RAMVA</name>
<protein>
    <submittedName>
        <fullName evidence="1">Uncharacterized protein</fullName>
    </submittedName>
</protein>
<organism evidence="1 2">
    <name type="scientific">Ramazzottius varieornatus</name>
    <name type="common">Water bear</name>
    <name type="synonym">Tardigrade</name>
    <dbReference type="NCBI Taxonomy" id="947166"/>
    <lineage>
        <taxon>Eukaryota</taxon>
        <taxon>Metazoa</taxon>
        <taxon>Ecdysozoa</taxon>
        <taxon>Tardigrada</taxon>
        <taxon>Eutardigrada</taxon>
        <taxon>Parachela</taxon>
        <taxon>Hypsibioidea</taxon>
        <taxon>Ramazzottiidae</taxon>
        <taxon>Ramazzottius</taxon>
    </lineage>
</organism>
<gene>
    <name evidence="1" type="primary">RvY_06125-1</name>
    <name evidence="1" type="synonym">RvY_06125.1</name>
    <name evidence="1" type="ORF">RvY_06125</name>
</gene>
<accession>A0A1D1V6A0</accession>
<reference evidence="1 2" key="1">
    <citation type="journal article" date="2016" name="Nat. Commun.">
        <title>Extremotolerant tardigrade genome and improved radiotolerance of human cultured cells by tardigrade-unique protein.</title>
        <authorList>
            <person name="Hashimoto T."/>
            <person name="Horikawa D.D."/>
            <person name="Saito Y."/>
            <person name="Kuwahara H."/>
            <person name="Kozuka-Hata H."/>
            <person name="Shin-I T."/>
            <person name="Minakuchi Y."/>
            <person name="Ohishi K."/>
            <person name="Motoyama A."/>
            <person name="Aizu T."/>
            <person name="Enomoto A."/>
            <person name="Kondo K."/>
            <person name="Tanaka S."/>
            <person name="Hara Y."/>
            <person name="Koshikawa S."/>
            <person name="Sagara H."/>
            <person name="Miura T."/>
            <person name="Yokobori S."/>
            <person name="Miyagawa K."/>
            <person name="Suzuki Y."/>
            <person name="Kubo T."/>
            <person name="Oyama M."/>
            <person name="Kohara Y."/>
            <person name="Fujiyama A."/>
            <person name="Arakawa K."/>
            <person name="Katayama T."/>
            <person name="Toyoda A."/>
            <person name="Kunieda T."/>
        </authorList>
    </citation>
    <scope>NUCLEOTIDE SEQUENCE [LARGE SCALE GENOMIC DNA]</scope>
    <source>
        <strain evidence="1 2">YOKOZUNA-1</strain>
    </source>
</reference>
<dbReference type="Proteomes" id="UP000186922">
    <property type="component" value="Unassembled WGS sequence"/>
</dbReference>
<dbReference type="AlphaFoldDB" id="A0A1D1V6A0"/>
<proteinExistence type="predicted"/>
<sequence>MATVDMFVQHKKDVVRRRLRTHEGLLGLVKTDDWHTTATTGQCQDSVAQTVRDSIQHNRKSLMEKATQAWESTVQSEAATMKAICGLSVG</sequence>
<evidence type="ECO:0000313" key="1">
    <source>
        <dbReference type="EMBL" id="GAU94333.1"/>
    </source>
</evidence>
<dbReference type="EMBL" id="BDGG01000002">
    <property type="protein sequence ID" value="GAU94333.1"/>
    <property type="molecule type" value="Genomic_DNA"/>
</dbReference>
<evidence type="ECO:0000313" key="2">
    <source>
        <dbReference type="Proteomes" id="UP000186922"/>
    </source>
</evidence>